<dbReference type="SUPFAM" id="SSF116742">
    <property type="entry name" value="eIF2alpha middle domain-like"/>
    <property type="match status" value="1"/>
</dbReference>
<keyword evidence="7" id="KW-1185">Reference proteome</keyword>
<evidence type="ECO:0000313" key="7">
    <source>
        <dbReference type="Proteomes" id="UP000695562"/>
    </source>
</evidence>
<dbReference type="FunFam" id="3.30.70.1130:FF:000001">
    <property type="entry name" value="Eukaryotic translation initiation factor 2 subunit 1"/>
    <property type="match status" value="1"/>
</dbReference>
<dbReference type="CDD" id="cd04452">
    <property type="entry name" value="S1_IF2_alpha"/>
    <property type="match status" value="1"/>
</dbReference>
<dbReference type="GO" id="GO:0005850">
    <property type="term" value="C:eukaryotic translation initiation factor 2 complex"/>
    <property type="evidence" value="ECO:0007669"/>
    <property type="project" value="TreeGrafter"/>
</dbReference>
<dbReference type="AlphaFoldDB" id="A0A8J4V1M5"/>
<feature type="compositionally biased region" description="Basic residues" evidence="4">
    <location>
        <begin position="335"/>
        <end position="344"/>
    </location>
</feature>
<feature type="compositionally biased region" description="Acidic residues" evidence="4">
    <location>
        <begin position="306"/>
        <end position="330"/>
    </location>
</feature>
<dbReference type="Pfam" id="PF07541">
    <property type="entry name" value="EIF_2_alpha"/>
    <property type="match status" value="1"/>
</dbReference>
<comment type="similarity">
    <text evidence="1">Belongs to the eIF-2-alpha family.</text>
</comment>
<dbReference type="PANTHER" id="PTHR10602">
    <property type="entry name" value="EUKARYOTIC TRANSLATION INITIATION FACTOR 2 SUBUNIT 1"/>
    <property type="match status" value="1"/>
</dbReference>
<dbReference type="PROSITE" id="PS50126">
    <property type="entry name" value="S1"/>
    <property type="match status" value="1"/>
</dbReference>
<dbReference type="InterPro" id="IPR003029">
    <property type="entry name" value="S1_domain"/>
</dbReference>
<feature type="domain" description="S1 motif" evidence="5">
    <location>
        <begin position="19"/>
        <end position="90"/>
    </location>
</feature>
<keyword evidence="3" id="KW-0648">Protein biosynthesis</keyword>
<organism evidence="6 7">
    <name type="scientific">Polysphondylium violaceum</name>
    <dbReference type="NCBI Taxonomy" id="133409"/>
    <lineage>
        <taxon>Eukaryota</taxon>
        <taxon>Amoebozoa</taxon>
        <taxon>Evosea</taxon>
        <taxon>Eumycetozoa</taxon>
        <taxon>Dictyostelia</taxon>
        <taxon>Dictyosteliales</taxon>
        <taxon>Dictyosteliaceae</taxon>
        <taxon>Polysphondylium</taxon>
    </lineage>
</organism>
<dbReference type="Gene3D" id="3.30.70.1130">
    <property type="entry name" value="EIF_2_alpha"/>
    <property type="match status" value="1"/>
</dbReference>
<dbReference type="InterPro" id="IPR024054">
    <property type="entry name" value="TIF2_asu_middle_sf"/>
</dbReference>
<reference evidence="6" key="1">
    <citation type="submission" date="2020-01" db="EMBL/GenBank/DDBJ databases">
        <title>Development of genomics and gene disruption for Polysphondylium violaceum indicates a role for the polyketide synthase stlB in stalk morphogenesis.</title>
        <authorList>
            <person name="Narita B."/>
            <person name="Kawabe Y."/>
            <person name="Kin K."/>
            <person name="Saito T."/>
            <person name="Gibbs R."/>
            <person name="Kuspa A."/>
            <person name="Muzny D."/>
            <person name="Queller D."/>
            <person name="Richards S."/>
            <person name="Strassman J."/>
            <person name="Sucgang R."/>
            <person name="Worley K."/>
            <person name="Schaap P."/>
        </authorList>
    </citation>
    <scope>NUCLEOTIDE SEQUENCE</scope>
    <source>
        <strain evidence="6">QSvi11</strain>
    </source>
</reference>
<dbReference type="Gene3D" id="1.10.150.190">
    <property type="entry name" value="Translation initiation factor 2, subunit 1, domain 2"/>
    <property type="match status" value="1"/>
</dbReference>
<dbReference type="SUPFAM" id="SSF110993">
    <property type="entry name" value="eIF-2-alpha, C-terminal domain"/>
    <property type="match status" value="1"/>
</dbReference>
<evidence type="ECO:0000256" key="4">
    <source>
        <dbReference type="SAM" id="MobiDB-lite"/>
    </source>
</evidence>
<dbReference type="OrthoDB" id="1685042at2759"/>
<dbReference type="PANTHER" id="PTHR10602:SF0">
    <property type="entry name" value="EUKARYOTIC TRANSLATION INITIATION FACTOR 2 SUBUNIT 1"/>
    <property type="match status" value="1"/>
</dbReference>
<dbReference type="InterPro" id="IPR024055">
    <property type="entry name" value="TIF2_asu_C"/>
</dbReference>
<sequence>MVFTENDCRMYEKKYPEENELVMVRIESIGDMGVYVSLLEYNNIEGMILLSEISRRRIRSINKLVRVGKTEAVVVVRVDKEKGYIDLSKRRVTPEEYTQCEERFHKSKAVHGIVRYVANKLSTEEAPVKTTYLYKKFVWPLYAKYGHAYEAFKLSITEPSVFNGFDIAENEKKILQDTIVQKLKPQPHKVRADLELTCFDYEGIDAIKYAINASQKFALQSVVIPEGQELEEKAFGVVTIKLVAPPLYVMVGTFDEKEKGLAMVNRCVEVLSEEITKKKGALTVKVAPRIVGAVDDQELRELMEQLEVENQEVDGDDDSDGYGEEEEEEEEKPKKSSKSKSSRS</sequence>
<evidence type="ECO:0000256" key="3">
    <source>
        <dbReference type="ARBA" id="ARBA00022917"/>
    </source>
</evidence>
<feature type="region of interest" description="Disordered" evidence="4">
    <location>
        <begin position="306"/>
        <end position="344"/>
    </location>
</feature>
<dbReference type="Pfam" id="PF00575">
    <property type="entry name" value="S1"/>
    <property type="match status" value="1"/>
</dbReference>
<dbReference type="Proteomes" id="UP000695562">
    <property type="component" value="Unassembled WGS sequence"/>
</dbReference>
<dbReference type="EMBL" id="AJWJ01000471">
    <property type="protein sequence ID" value="KAF2070592.1"/>
    <property type="molecule type" value="Genomic_DNA"/>
</dbReference>
<dbReference type="GO" id="GO:0033290">
    <property type="term" value="C:eukaryotic 48S preinitiation complex"/>
    <property type="evidence" value="ECO:0007669"/>
    <property type="project" value="TreeGrafter"/>
</dbReference>
<dbReference type="SMART" id="SM00316">
    <property type="entry name" value="S1"/>
    <property type="match status" value="1"/>
</dbReference>
<evidence type="ECO:0000256" key="1">
    <source>
        <dbReference type="ARBA" id="ARBA00007223"/>
    </source>
</evidence>
<name>A0A8J4V1M5_9MYCE</name>
<accession>A0A8J4V1M5</accession>
<evidence type="ECO:0000256" key="2">
    <source>
        <dbReference type="ARBA" id="ARBA00022540"/>
    </source>
</evidence>
<dbReference type="Gene3D" id="2.40.50.140">
    <property type="entry name" value="Nucleic acid-binding proteins"/>
    <property type="match status" value="1"/>
</dbReference>
<evidence type="ECO:0000259" key="5">
    <source>
        <dbReference type="PROSITE" id="PS50126"/>
    </source>
</evidence>
<dbReference type="InterPro" id="IPR011488">
    <property type="entry name" value="TIF_2_asu"/>
</dbReference>
<proteinExistence type="inferred from homology"/>
<dbReference type="InterPro" id="IPR044126">
    <property type="entry name" value="S1_IF2_alpha"/>
</dbReference>
<evidence type="ECO:0000313" key="6">
    <source>
        <dbReference type="EMBL" id="KAF2070592.1"/>
    </source>
</evidence>
<comment type="caution">
    <text evidence="6">The sequence shown here is derived from an EMBL/GenBank/DDBJ whole genome shotgun (WGS) entry which is preliminary data.</text>
</comment>
<dbReference type="GO" id="GO:0043022">
    <property type="term" value="F:ribosome binding"/>
    <property type="evidence" value="ECO:0007669"/>
    <property type="project" value="TreeGrafter"/>
</dbReference>
<keyword evidence="2" id="KW-0396">Initiation factor</keyword>
<dbReference type="InterPro" id="IPR012340">
    <property type="entry name" value="NA-bd_OB-fold"/>
</dbReference>
<dbReference type="SUPFAM" id="SSF50249">
    <property type="entry name" value="Nucleic acid-binding proteins"/>
    <property type="match status" value="1"/>
</dbReference>
<dbReference type="GO" id="GO:0003723">
    <property type="term" value="F:RNA binding"/>
    <property type="evidence" value="ECO:0007669"/>
    <property type="project" value="InterPro"/>
</dbReference>
<dbReference type="GO" id="GO:0003743">
    <property type="term" value="F:translation initiation factor activity"/>
    <property type="evidence" value="ECO:0007669"/>
    <property type="project" value="UniProtKB-KW"/>
</dbReference>
<protein>
    <recommendedName>
        <fullName evidence="5">S1 motif domain-containing protein</fullName>
    </recommendedName>
</protein>
<dbReference type="FunFam" id="2.40.50.140:FF:000015">
    <property type="entry name" value="Eukaryotic translation initiation factor 2 subunit alpha"/>
    <property type="match status" value="1"/>
</dbReference>
<gene>
    <name evidence="6" type="ORF">CYY_008097</name>
</gene>